<evidence type="ECO:0000256" key="8">
    <source>
        <dbReference type="ARBA" id="ARBA00023170"/>
    </source>
</evidence>
<comment type="caution">
    <text evidence="10">Lacks conserved residue(s) required for the propagation of feature annotation.</text>
</comment>
<evidence type="ECO:0000256" key="3">
    <source>
        <dbReference type="ARBA" id="ARBA00022606"/>
    </source>
</evidence>
<name>A0A6J1RAH4_9HYME</name>
<keyword evidence="3 10" id="KW-0716">Sensory transduction</keyword>
<keyword evidence="2" id="KW-1003">Cell membrane</keyword>
<evidence type="ECO:0000256" key="7">
    <source>
        <dbReference type="ARBA" id="ARBA00023136"/>
    </source>
</evidence>
<evidence type="ECO:0000256" key="5">
    <source>
        <dbReference type="ARBA" id="ARBA00022725"/>
    </source>
</evidence>
<evidence type="ECO:0000313" key="12">
    <source>
        <dbReference type="RefSeq" id="XP_024891707.1"/>
    </source>
</evidence>
<feature type="transmembrane region" description="Helical" evidence="10">
    <location>
        <begin position="292"/>
        <end position="312"/>
    </location>
</feature>
<reference evidence="12" key="1">
    <citation type="submission" date="2025-08" db="UniProtKB">
        <authorList>
            <consortium name="RefSeq"/>
        </authorList>
    </citation>
    <scope>IDENTIFICATION</scope>
    <source>
        <tissue evidence="12">Whole body</tissue>
    </source>
</reference>
<dbReference type="GO" id="GO:0005886">
    <property type="term" value="C:plasma membrane"/>
    <property type="evidence" value="ECO:0007669"/>
    <property type="project" value="UniProtKB-SubCell"/>
</dbReference>
<gene>
    <name evidence="12" type="primary">LOC112467342</name>
</gene>
<dbReference type="PANTHER" id="PTHR21137">
    <property type="entry name" value="ODORANT RECEPTOR"/>
    <property type="match status" value="1"/>
</dbReference>
<feature type="transmembrane region" description="Helical" evidence="10">
    <location>
        <begin position="119"/>
        <end position="140"/>
    </location>
</feature>
<dbReference type="GO" id="GO:0005549">
    <property type="term" value="F:odorant binding"/>
    <property type="evidence" value="ECO:0007669"/>
    <property type="project" value="InterPro"/>
</dbReference>
<evidence type="ECO:0000313" key="11">
    <source>
        <dbReference type="Proteomes" id="UP000504618"/>
    </source>
</evidence>
<evidence type="ECO:0000256" key="2">
    <source>
        <dbReference type="ARBA" id="ARBA00022475"/>
    </source>
</evidence>
<dbReference type="InterPro" id="IPR004117">
    <property type="entry name" value="7tm6_olfct_rcpt"/>
</dbReference>
<keyword evidence="6 10" id="KW-1133">Transmembrane helix</keyword>
<sequence length="383" mass="43992">MKVGNAVSQVIEICLRMFGIWPNTSCVLLRRVFWAVTVLIEQAFQYRYIVMHFNLIELSEMMDTLSTTMAYTILLCKLVIFWYKQRTFNKILTMMAIDWEKCSKTKFATTSNVKQSHRFANITVILYSTSIIFFSSNVFIQNADDGITFNDSTRLLILEMDLPFDANRRFVYESVIIIQFVYLLICANAMGLLNALLINLILHISGQIDILRKSVMGIFPKEGNHSPSRFMIKEIIQKHQKIITFSEHMEDLYSYIAIVLFVTNTLIICCLGFTIVASIGRPNALQSILKTLSFYFVTNMEAFIYCFAGEYLSAKSKSIGDAAYDSLWYESNSKDSRIILFLIMRSQNQLTITIGKIMNLSLEQFSSIQKASASYMSVLFAMY</sequence>
<keyword evidence="9 10" id="KW-0807">Transducer</keyword>
<dbReference type="Proteomes" id="UP000504618">
    <property type="component" value="Unplaced"/>
</dbReference>
<feature type="transmembrane region" description="Helical" evidence="10">
    <location>
        <begin position="64"/>
        <end position="83"/>
    </location>
</feature>
<dbReference type="GeneID" id="112467342"/>
<evidence type="ECO:0000256" key="1">
    <source>
        <dbReference type="ARBA" id="ARBA00004651"/>
    </source>
</evidence>
<organism evidence="11 12">
    <name type="scientific">Temnothorax curvispinosus</name>
    <dbReference type="NCBI Taxonomy" id="300111"/>
    <lineage>
        <taxon>Eukaryota</taxon>
        <taxon>Metazoa</taxon>
        <taxon>Ecdysozoa</taxon>
        <taxon>Arthropoda</taxon>
        <taxon>Hexapoda</taxon>
        <taxon>Insecta</taxon>
        <taxon>Pterygota</taxon>
        <taxon>Neoptera</taxon>
        <taxon>Endopterygota</taxon>
        <taxon>Hymenoptera</taxon>
        <taxon>Apocrita</taxon>
        <taxon>Aculeata</taxon>
        <taxon>Formicoidea</taxon>
        <taxon>Formicidae</taxon>
        <taxon>Myrmicinae</taxon>
        <taxon>Temnothorax</taxon>
    </lineage>
</organism>
<protein>
    <recommendedName>
        <fullName evidence="10">Odorant receptor</fullName>
    </recommendedName>
</protein>
<accession>A0A6J1RAH4</accession>
<keyword evidence="4 10" id="KW-0812">Transmembrane</keyword>
<comment type="subcellular location">
    <subcellularLocation>
        <location evidence="1 10">Cell membrane</location>
        <topology evidence="1 10">Multi-pass membrane protein</topology>
    </subcellularLocation>
</comment>
<evidence type="ECO:0000256" key="10">
    <source>
        <dbReference type="RuleBase" id="RU351113"/>
    </source>
</evidence>
<feature type="transmembrane region" description="Helical" evidence="10">
    <location>
        <begin position="252"/>
        <end position="280"/>
    </location>
</feature>
<dbReference type="PANTHER" id="PTHR21137:SF35">
    <property type="entry name" value="ODORANT RECEPTOR 19A-RELATED"/>
    <property type="match status" value="1"/>
</dbReference>
<dbReference type="Pfam" id="PF02949">
    <property type="entry name" value="7tm_6"/>
    <property type="match status" value="1"/>
</dbReference>
<keyword evidence="5 10" id="KW-0552">Olfaction</keyword>
<keyword evidence="7 10" id="KW-0472">Membrane</keyword>
<dbReference type="AlphaFoldDB" id="A0A6J1RAH4"/>
<evidence type="ECO:0000256" key="6">
    <source>
        <dbReference type="ARBA" id="ARBA00022989"/>
    </source>
</evidence>
<feature type="transmembrane region" description="Helical" evidence="10">
    <location>
        <begin position="176"/>
        <end position="202"/>
    </location>
</feature>
<dbReference type="GO" id="GO:0007165">
    <property type="term" value="P:signal transduction"/>
    <property type="evidence" value="ECO:0007669"/>
    <property type="project" value="UniProtKB-KW"/>
</dbReference>
<dbReference type="RefSeq" id="XP_024891707.1">
    <property type="nucleotide sequence ID" value="XM_025035939.1"/>
</dbReference>
<dbReference type="GO" id="GO:0004984">
    <property type="term" value="F:olfactory receptor activity"/>
    <property type="evidence" value="ECO:0007669"/>
    <property type="project" value="InterPro"/>
</dbReference>
<evidence type="ECO:0000256" key="9">
    <source>
        <dbReference type="ARBA" id="ARBA00023224"/>
    </source>
</evidence>
<evidence type="ECO:0000256" key="4">
    <source>
        <dbReference type="ARBA" id="ARBA00022692"/>
    </source>
</evidence>
<keyword evidence="11" id="KW-1185">Reference proteome</keyword>
<keyword evidence="8 10" id="KW-0675">Receptor</keyword>
<dbReference type="OrthoDB" id="6765072at2759"/>
<comment type="similarity">
    <text evidence="10">Belongs to the insect chemoreceptor superfamily. Heteromeric odorant receptor channel (TC 1.A.69) family.</text>
</comment>
<proteinExistence type="inferred from homology"/>